<sequence length="53" mass="5957">PKENRNSGLELQILTNDLERPDEGQQVRMQLRGGQVKPTKHPGGKVAERQPKP</sequence>
<evidence type="ECO:0000313" key="3">
    <source>
        <dbReference type="Proteomes" id="UP000265520"/>
    </source>
</evidence>
<dbReference type="Proteomes" id="UP000265520">
    <property type="component" value="Unassembled WGS sequence"/>
</dbReference>
<dbReference type="EMBL" id="LXQA011324081">
    <property type="protein sequence ID" value="MCI93250.1"/>
    <property type="molecule type" value="Genomic_DNA"/>
</dbReference>
<feature type="region of interest" description="Disordered" evidence="1">
    <location>
        <begin position="1"/>
        <end position="53"/>
    </location>
</feature>
<protein>
    <submittedName>
        <fullName evidence="2">Uncharacterized protein</fullName>
    </submittedName>
</protein>
<dbReference type="AlphaFoldDB" id="A0A392W3L5"/>
<reference evidence="2 3" key="1">
    <citation type="journal article" date="2018" name="Front. Plant Sci.">
        <title>Red Clover (Trifolium pratense) and Zigzag Clover (T. medium) - A Picture of Genomic Similarities and Differences.</title>
        <authorList>
            <person name="Dluhosova J."/>
            <person name="Istvanek J."/>
            <person name="Nedelnik J."/>
            <person name="Repkova J."/>
        </authorList>
    </citation>
    <scope>NUCLEOTIDE SEQUENCE [LARGE SCALE GENOMIC DNA]</scope>
    <source>
        <strain evidence="3">cv. 10/8</strain>
        <tissue evidence="2">Leaf</tissue>
    </source>
</reference>
<accession>A0A392W3L5</accession>
<comment type="caution">
    <text evidence="2">The sequence shown here is derived from an EMBL/GenBank/DDBJ whole genome shotgun (WGS) entry which is preliminary data.</text>
</comment>
<name>A0A392W3L5_9FABA</name>
<evidence type="ECO:0000256" key="1">
    <source>
        <dbReference type="SAM" id="MobiDB-lite"/>
    </source>
</evidence>
<keyword evidence="3" id="KW-1185">Reference proteome</keyword>
<proteinExistence type="predicted"/>
<feature type="non-terminal residue" evidence="2">
    <location>
        <position position="1"/>
    </location>
</feature>
<feature type="compositionally biased region" description="Polar residues" evidence="1">
    <location>
        <begin position="1"/>
        <end position="15"/>
    </location>
</feature>
<evidence type="ECO:0000313" key="2">
    <source>
        <dbReference type="EMBL" id="MCI93250.1"/>
    </source>
</evidence>
<organism evidence="2 3">
    <name type="scientific">Trifolium medium</name>
    <dbReference type="NCBI Taxonomy" id="97028"/>
    <lineage>
        <taxon>Eukaryota</taxon>
        <taxon>Viridiplantae</taxon>
        <taxon>Streptophyta</taxon>
        <taxon>Embryophyta</taxon>
        <taxon>Tracheophyta</taxon>
        <taxon>Spermatophyta</taxon>
        <taxon>Magnoliopsida</taxon>
        <taxon>eudicotyledons</taxon>
        <taxon>Gunneridae</taxon>
        <taxon>Pentapetalae</taxon>
        <taxon>rosids</taxon>
        <taxon>fabids</taxon>
        <taxon>Fabales</taxon>
        <taxon>Fabaceae</taxon>
        <taxon>Papilionoideae</taxon>
        <taxon>50 kb inversion clade</taxon>
        <taxon>NPAAA clade</taxon>
        <taxon>Hologalegina</taxon>
        <taxon>IRL clade</taxon>
        <taxon>Trifolieae</taxon>
        <taxon>Trifolium</taxon>
    </lineage>
</organism>